<evidence type="ECO:0000256" key="2">
    <source>
        <dbReference type="SAM" id="MobiDB-lite"/>
    </source>
</evidence>
<feature type="region of interest" description="Disordered" evidence="2">
    <location>
        <begin position="314"/>
        <end position="345"/>
    </location>
</feature>
<keyword evidence="1" id="KW-0175">Coiled coil</keyword>
<evidence type="ECO:0000313" key="3">
    <source>
        <dbReference type="EMBL" id="KAG5181648.1"/>
    </source>
</evidence>
<dbReference type="EMBL" id="JAFCMP010000312">
    <property type="protein sequence ID" value="KAG5181648.1"/>
    <property type="molecule type" value="Genomic_DNA"/>
</dbReference>
<comment type="caution">
    <text evidence="3">The sequence shown here is derived from an EMBL/GenBank/DDBJ whole genome shotgun (WGS) entry which is preliminary data.</text>
</comment>
<organism evidence="3 4">
    <name type="scientific">Tribonema minus</name>
    <dbReference type="NCBI Taxonomy" id="303371"/>
    <lineage>
        <taxon>Eukaryota</taxon>
        <taxon>Sar</taxon>
        <taxon>Stramenopiles</taxon>
        <taxon>Ochrophyta</taxon>
        <taxon>PX clade</taxon>
        <taxon>Xanthophyceae</taxon>
        <taxon>Tribonematales</taxon>
        <taxon>Tribonemataceae</taxon>
        <taxon>Tribonema</taxon>
    </lineage>
</organism>
<gene>
    <name evidence="3" type="ORF">JKP88DRAFT_246204</name>
</gene>
<proteinExistence type="predicted"/>
<evidence type="ECO:0000313" key="4">
    <source>
        <dbReference type="Proteomes" id="UP000664859"/>
    </source>
</evidence>
<feature type="compositionally biased region" description="Basic and acidic residues" evidence="2">
    <location>
        <begin position="334"/>
        <end position="345"/>
    </location>
</feature>
<evidence type="ECO:0000256" key="1">
    <source>
        <dbReference type="SAM" id="Coils"/>
    </source>
</evidence>
<protein>
    <submittedName>
        <fullName evidence="3">Uncharacterized protein</fullName>
    </submittedName>
</protein>
<reference evidence="3" key="1">
    <citation type="submission" date="2021-02" db="EMBL/GenBank/DDBJ databases">
        <title>First Annotated Genome of the Yellow-green Alga Tribonema minus.</title>
        <authorList>
            <person name="Mahan K.M."/>
        </authorList>
    </citation>
    <scope>NUCLEOTIDE SEQUENCE</scope>
    <source>
        <strain evidence="3">UTEX B ZZ1240</strain>
    </source>
</reference>
<dbReference type="AlphaFoldDB" id="A0A835YVW2"/>
<keyword evidence="4" id="KW-1185">Reference proteome</keyword>
<feature type="region of interest" description="Disordered" evidence="2">
    <location>
        <begin position="198"/>
        <end position="269"/>
    </location>
</feature>
<accession>A0A835YVW2</accession>
<dbReference type="Proteomes" id="UP000664859">
    <property type="component" value="Unassembled WGS sequence"/>
</dbReference>
<feature type="coiled-coil region" evidence="1">
    <location>
        <begin position="21"/>
        <end position="48"/>
    </location>
</feature>
<sequence>MTVSAISLKHGCFPCDAKKMIEIFEHVIQELSRSMGQLRERLATVAANARRRLLQLIADVQHKINNMVGEMRRWAAEQHRRTRANGPGSPTKRTRAAIVTLFDELPADVAMPPPALRAEAAKRTATTAAFATLPGAVLGYRTKYEVREAAAAAAAAFAELPGDDAQLELINPRKRVRIARMPALGSFDVYGATGSSDIVPLHAPEPEREPEPELTGSSDTFPLDAPEPAHEPEPELMGSSDIAPLDAPEPAHEPAPQLEAETQHQRRHSSLVGNAVGAVVGFTGAAIGDTTGAVVGGVGAIAGGLCRFVFGGGKNEQKQETRGRSAARSLSPKGEVERRCESPSD</sequence>
<name>A0A835YVW2_9STRA</name>